<dbReference type="InterPro" id="IPR000515">
    <property type="entry name" value="MetI-like"/>
</dbReference>
<feature type="transmembrane region" description="Helical" evidence="7">
    <location>
        <begin position="244"/>
        <end position="267"/>
    </location>
</feature>
<dbReference type="EMBL" id="VZUL01000002">
    <property type="protein sequence ID" value="KAB1087239.1"/>
    <property type="molecule type" value="Genomic_DNA"/>
</dbReference>
<dbReference type="PANTHER" id="PTHR43386:SF25">
    <property type="entry name" value="PEPTIDE ABC TRANSPORTER PERMEASE PROTEIN"/>
    <property type="match status" value="1"/>
</dbReference>
<dbReference type="Gene3D" id="1.10.3720.10">
    <property type="entry name" value="MetI-like"/>
    <property type="match status" value="1"/>
</dbReference>
<organism evidence="9 10">
    <name type="scientific">Neorhizobium galegae</name>
    <name type="common">Rhizobium galegae</name>
    <dbReference type="NCBI Taxonomy" id="399"/>
    <lineage>
        <taxon>Bacteria</taxon>
        <taxon>Pseudomonadati</taxon>
        <taxon>Pseudomonadota</taxon>
        <taxon>Alphaproteobacteria</taxon>
        <taxon>Hyphomicrobiales</taxon>
        <taxon>Rhizobiaceae</taxon>
        <taxon>Rhizobium/Agrobacterium group</taxon>
        <taxon>Neorhizobium</taxon>
    </lineage>
</organism>
<name>A0A6A1TRS6_NEOGA</name>
<reference evidence="9 10" key="1">
    <citation type="submission" date="2019-09" db="EMBL/GenBank/DDBJ databases">
        <title>Genome sequencing of Ng87 strain.</title>
        <authorList>
            <person name="Karasev E.S."/>
            <person name="Andronov E."/>
        </authorList>
    </citation>
    <scope>NUCLEOTIDE SEQUENCE [LARGE SCALE GENOMIC DNA]</scope>
    <source>
        <strain evidence="9 10">Ng87</strain>
    </source>
</reference>
<protein>
    <submittedName>
        <fullName evidence="9">ABC transporter permease</fullName>
    </submittedName>
</protein>
<feature type="transmembrane region" description="Helical" evidence="7">
    <location>
        <begin position="139"/>
        <end position="157"/>
    </location>
</feature>
<evidence type="ECO:0000313" key="10">
    <source>
        <dbReference type="Proteomes" id="UP000386575"/>
    </source>
</evidence>
<keyword evidence="3" id="KW-1003">Cell membrane</keyword>
<evidence type="ECO:0000256" key="1">
    <source>
        <dbReference type="ARBA" id="ARBA00004651"/>
    </source>
</evidence>
<keyword evidence="4 7" id="KW-0812">Transmembrane</keyword>
<feature type="transmembrane region" description="Helical" evidence="7">
    <location>
        <begin position="188"/>
        <end position="209"/>
    </location>
</feature>
<dbReference type="PANTHER" id="PTHR43386">
    <property type="entry name" value="OLIGOPEPTIDE TRANSPORT SYSTEM PERMEASE PROTEIN APPC"/>
    <property type="match status" value="1"/>
</dbReference>
<dbReference type="InterPro" id="IPR050366">
    <property type="entry name" value="BP-dependent_transpt_permease"/>
</dbReference>
<dbReference type="SUPFAM" id="SSF161098">
    <property type="entry name" value="MetI-like"/>
    <property type="match status" value="1"/>
</dbReference>
<dbReference type="GO" id="GO:0005886">
    <property type="term" value="C:plasma membrane"/>
    <property type="evidence" value="ECO:0007669"/>
    <property type="project" value="UniProtKB-SubCell"/>
</dbReference>
<proteinExistence type="inferred from homology"/>
<feature type="domain" description="ABC transmembrane type-1" evidence="8">
    <location>
        <begin position="75"/>
        <end position="264"/>
    </location>
</feature>
<dbReference type="PROSITE" id="PS50928">
    <property type="entry name" value="ABC_TM1"/>
    <property type="match status" value="1"/>
</dbReference>
<evidence type="ECO:0000256" key="7">
    <source>
        <dbReference type="RuleBase" id="RU363032"/>
    </source>
</evidence>
<dbReference type="Proteomes" id="UP000386575">
    <property type="component" value="Unassembled WGS sequence"/>
</dbReference>
<keyword evidence="5 7" id="KW-1133">Transmembrane helix</keyword>
<evidence type="ECO:0000259" key="8">
    <source>
        <dbReference type="PROSITE" id="PS50928"/>
    </source>
</evidence>
<comment type="caution">
    <text evidence="9">The sequence shown here is derived from an EMBL/GenBank/DDBJ whole genome shotgun (WGS) entry which is preliminary data.</text>
</comment>
<dbReference type="AlphaFoldDB" id="A0A6A1TRS6"/>
<comment type="similarity">
    <text evidence="7">Belongs to the binding-protein-dependent transport system permease family.</text>
</comment>
<dbReference type="InterPro" id="IPR035906">
    <property type="entry name" value="MetI-like_sf"/>
</dbReference>
<evidence type="ECO:0000256" key="6">
    <source>
        <dbReference type="ARBA" id="ARBA00023136"/>
    </source>
</evidence>
<evidence type="ECO:0000256" key="5">
    <source>
        <dbReference type="ARBA" id="ARBA00022989"/>
    </source>
</evidence>
<feature type="transmembrane region" description="Helical" evidence="7">
    <location>
        <begin position="12"/>
        <end position="35"/>
    </location>
</feature>
<feature type="transmembrane region" description="Helical" evidence="7">
    <location>
        <begin position="110"/>
        <end position="133"/>
    </location>
</feature>
<dbReference type="GO" id="GO:0055085">
    <property type="term" value="P:transmembrane transport"/>
    <property type="evidence" value="ECO:0007669"/>
    <property type="project" value="InterPro"/>
</dbReference>
<feature type="transmembrane region" description="Helical" evidence="7">
    <location>
        <begin position="79"/>
        <end position="103"/>
    </location>
</feature>
<evidence type="ECO:0000256" key="3">
    <source>
        <dbReference type="ARBA" id="ARBA00022475"/>
    </source>
</evidence>
<dbReference type="Pfam" id="PF00528">
    <property type="entry name" value="BPD_transp_1"/>
    <property type="match status" value="1"/>
</dbReference>
<evidence type="ECO:0000256" key="4">
    <source>
        <dbReference type="ARBA" id="ARBA00022692"/>
    </source>
</evidence>
<sequence>MMSMLRAIFSHSSGRIGGTIVAIYVVVALLGMFGVTPHNPLQQFRIDRLHAPNAVYWMGTDLFGRDVASRLMNGIGQSFLVAFCSVAIATVAGTVLGLTAAWFGKAWDGLVMRIMDVLLAFPAILLALLIIAVVGPGTWTSVAAIAIVYTPIFTRVVRGPALSIKAREFVDAARTFGSSRRYILTRHLLLNLVAPLTVQVTLALAWSLLTEAGLSFLGLGTQPPASSLGLMLADSRNLMENAPWMLIFPAVAIMISILGFNLLGDALRDILDPKTRRSAP</sequence>
<evidence type="ECO:0000313" key="9">
    <source>
        <dbReference type="EMBL" id="KAB1087239.1"/>
    </source>
</evidence>
<keyword evidence="2 7" id="KW-0813">Transport</keyword>
<keyword evidence="6 7" id="KW-0472">Membrane</keyword>
<dbReference type="CDD" id="cd06261">
    <property type="entry name" value="TM_PBP2"/>
    <property type="match status" value="1"/>
</dbReference>
<accession>A0A6A1TRS6</accession>
<comment type="subcellular location">
    <subcellularLocation>
        <location evidence="1 7">Cell membrane</location>
        <topology evidence="1 7">Multi-pass membrane protein</topology>
    </subcellularLocation>
</comment>
<gene>
    <name evidence="9" type="ORF">F4V91_12895</name>
</gene>
<evidence type="ECO:0000256" key="2">
    <source>
        <dbReference type="ARBA" id="ARBA00022448"/>
    </source>
</evidence>